<protein>
    <recommendedName>
        <fullName evidence="14">GTPase IMAP family member 8</fullName>
    </recommendedName>
    <alternativeName>
        <fullName evidence="15">Immune-associated nucleotide-binding protein 9</fullName>
    </alternativeName>
</protein>
<comment type="function">
    <text evidence="13">Exerts an anti-apoptotic effect in the immune system and is involved in responses to infections.</text>
</comment>
<dbReference type="CDD" id="cd01852">
    <property type="entry name" value="AIG1"/>
    <property type="match status" value="1"/>
</dbReference>
<dbReference type="Pfam" id="PF04548">
    <property type="entry name" value="AIG1"/>
    <property type="match status" value="3"/>
</dbReference>
<evidence type="ECO:0000256" key="4">
    <source>
        <dbReference type="ARBA" id="ARBA00004555"/>
    </source>
</evidence>
<dbReference type="GO" id="GO:0005829">
    <property type="term" value="C:cytosol"/>
    <property type="evidence" value="ECO:0007669"/>
    <property type="project" value="UniProtKB-SubCell"/>
</dbReference>
<evidence type="ECO:0000256" key="7">
    <source>
        <dbReference type="ARBA" id="ARBA00022737"/>
    </source>
</evidence>
<evidence type="ECO:0000256" key="2">
    <source>
        <dbReference type="ARBA" id="ARBA00004240"/>
    </source>
</evidence>
<dbReference type="GO" id="GO:0005783">
    <property type="term" value="C:endoplasmic reticulum"/>
    <property type="evidence" value="ECO:0007669"/>
    <property type="project" value="UniProtKB-SubCell"/>
</dbReference>
<dbReference type="EMBL" id="JAMKFB020000003">
    <property type="protein sequence ID" value="KAL0199351.1"/>
    <property type="molecule type" value="Genomic_DNA"/>
</dbReference>
<evidence type="ECO:0000256" key="10">
    <source>
        <dbReference type="ARBA" id="ARBA00023034"/>
    </source>
</evidence>
<comment type="similarity">
    <text evidence="5">Belongs to the TRAFAC class TrmE-Era-EngA-EngB-Septin-like GTPase superfamily. AIG1/Toc34/Toc159-like paraseptin GTPase family. IAN subfamily.</text>
</comment>
<evidence type="ECO:0000256" key="15">
    <source>
        <dbReference type="ARBA" id="ARBA00077278"/>
    </source>
</evidence>
<keyword evidence="9" id="KW-0256">Endoplasmic reticulum</keyword>
<evidence type="ECO:0000256" key="3">
    <source>
        <dbReference type="ARBA" id="ARBA00004514"/>
    </source>
</evidence>
<dbReference type="Proteomes" id="UP001529510">
    <property type="component" value="Unassembled WGS sequence"/>
</dbReference>
<evidence type="ECO:0000313" key="18">
    <source>
        <dbReference type="EMBL" id="KAL0199351.1"/>
    </source>
</evidence>
<keyword evidence="6" id="KW-0963">Cytoplasm</keyword>
<name>A0ABD0RN09_CIRMR</name>
<dbReference type="InterPro" id="IPR006703">
    <property type="entry name" value="G_AIG1"/>
</dbReference>
<dbReference type="Pfam" id="PF25974">
    <property type="entry name" value="URGCP_9th"/>
    <property type="match status" value="1"/>
</dbReference>
<feature type="compositionally biased region" description="Polar residues" evidence="16">
    <location>
        <begin position="1"/>
        <end position="10"/>
    </location>
</feature>
<evidence type="ECO:0000256" key="6">
    <source>
        <dbReference type="ARBA" id="ARBA00022490"/>
    </source>
</evidence>
<dbReference type="PROSITE" id="PS51720">
    <property type="entry name" value="G_AIG1"/>
    <property type="match status" value="1"/>
</dbReference>
<feature type="region of interest" description="Disordered" evidence="16">
    <location>
        <begin position="700"/>
        <end position="730"/>
    </location>
</feature>
<keyword evidence="19" id="KW-1185">Reference proteome</keyword>
<dbReference type="FunFam" id="3.40.50.300:FF:000536">
    <property type="entry name" value="GTPase IMAP family member 8"/>
    <property type="match status" value="1"/>
</dbReference>
<dbReference type="PANTHER" id="PTHR22796:SF6">
    <property type="entry name" value="INTERFERON-INDUCED VERY LARGE GTPASE 1-RELATED"/>
    <property type="match status" value="1"/>
</dbReference>
<reference evidence="18 19" key="1">
    <citation type="submission" date="2024-05" db="EMBL/GenBank/DDBJ databases">
        <title>Genome sequencing and assembly of Indian major carp, Cirrhinus mrigala (Hamilton, 1822).</title>
        <authorList>
            <person name="Mohindra V."/>
            <person name="Chowdhury L.M."/>
            <person name="Lal K."/>
            <person name="Jena J.K."/>
        </authorList>
    </citation>
    <scope>NUCLEOTIDE SEQUENCE [LARGE SCALE GENOMIC DNA]</scope>
    <source>
        <strain evidence="18">CM1030</strain>
        <tissue evidence="18">Blood</tissue>
    </source>
</reference>
<dbReference type="PANTHER" id="PTHR22796">
    <property type="entry name" value="URG4-RELATED"/>
    <property type="match status" value="1"/>
</dbReference>
<feature type="region of interest" description="Disordered" evidence="16">
    <location>
        <begin position="601"/>
        <end position="659"/>
    </location>
</feature>
<proteinExistence type="inferred from homology"/>
<evidence type="ECO:0000256" key="12">
    <source>
        <dbReference type="ARBA" id="ARBA00023134"/>
    </source>
</evidence>
<feature type="domain" description="AIG1-type G" evidence="17">
    <location>
        <begin position="382"/>
        <end position="583"/>
    </location>
</feature>
<evidence type="ECO:0000256" key="1">
    <source>
        <dbReference type="ARBA" id="ARBA00004173"/>
    </source>
</evidence>
<evidence type="ECO:0000256" key="11">
    <source>
        <dbReference type="ARBA" id="ARBA00023128"/>
    </source>
</evidence>
<dbReference type="GO" id="GO:0005525">
    <property type="term" value="F:GTP binding"/>
    <property type="evidence" value="ECO:0007669"/>
    <property type="project" value="UniProtKB-KW"/>
</dbReference>
<dbReference type="GO" id="GO:0005794">
    <property type="term" value="C:Golgi apparatus"/>
    <property type="evidence" value="ECO:0007669"/>
    <property type="project" value="UniProtKB-SubCell"/>
</dbReference>
<dbReference type="Gene3D" id="3.40.50.300">
    <property type="entry name" value="P-loop containing nucleotide triphosphate hydrolases"/>
    <property type="match status" value="3"/>
</dbReference>
<gene>
    <name evidence="18" type="ORF">M9458_007891</name>
</gene>
<accession>A0ABD0RN09</accession>
<evidence type="ECO:0000256" key="16">
    <source>
        <dbReference type="SAM" id="MobiDB-lite"/>
    </source>
</evidence>
<feature type="compositionally biased region" description="Basic and acidic residues" evidence="16">
    <location>
        <begin position="755"/>
        <end position="827"/>
    </location>
</feature>
<keyword evidence="7" id="KW-0677">Repeat</keyword>
<feature type="region of interest" description="Disordered" evidence="16">
    <location>
        <begin position="1"/>
        <end position="34"/>
    </location>
</feature>
<keyword evidence="11" id="KW-0496">Mitochondrion</keyword>
<dbReference type="InterPro" id="IPR027417">
    <property type="entry name" value="P-loop_NTPase"/>
</dbReference>
<keyword evidence="8" id="KW-0547">Nucleotide-binding</keyword>
<sequence length="1498" mass="178304">MSTTDTTVIAVQNPPHRRRRSKHEPPESNEAPPDVVERVSGRLKDRHLIIINSPQLLQTNISDHQITQTVRECVHLSDPGPHVIVLLLKHEPCSAEDQERVEKRVYQHTMVLSTREPTETNDILQKIIQKCANRHFSLQTSSSPHDLLQMFEDIEKMNDGRHLDCAEASQYFTVEKPDTETQGVKLNLVVCGCDDTLKSSISELILQQTDRRSDVDLHGRLINLVELPALIRLSEEEVMRQTLRCVSLCHPGVHVFLLVIPDAPLNNEDKAEMEEIQRIFSSRINKHIMILTMQNSERQTAELNEEAQSVIQSFGGRCHFFGPKTQVSTLMENIEQMLEENRGEFFSTEMFIEAQTKKLVKYEEMKKKIHSLETHLLSQESEDELRIVLLGKTGVGKSATGNTILGRDAFTAEESFESVTKESQRQTSDINGRRVTVIDTPGLFDTELTNEEIQREIKHCISMILPGPHVFIIVLNLGQRFTQEEATSVKIIQETFGEKSLMFTMVLFTRGDFLKNKTIEQYLGKPGSVIRNLIETCGNRFHVFNNNQTGDQTQVTDLLEKIDNMVKANGGSFYSCKMFRKMEREKQEQQMKILMDRVREREEEMKKHEEEKERMKMMMEEERQNQDKERKKREEELREREEQYKREMKEQEEQMKDEMKSVKEEFKNEIKQMRTEKETVIKEKENLYIEIDKMMNRIETERQNQDKERKRTEELKIEIREQEKHQREMRETFRHEIEKMKKEKVKLQIKYDKETDTLMNRIENEKKKREDEYIEIEEQHKSLIKDKEEKEREISEMKREREKQEQEEKTRRKKEDDQRREKDKEIQRLQSEMEGIIREKERIEREKQEQLEDLEKRLKEERNMREDQHKTLEDKLKVLEEQHEDELKGRRVEWREEYEREKEKMMRKICSQTDHSLQVTAYRKLETEYSKWSWSLRRAMMETEKKLHNKIENEVIHEVEETDLHRELKKRSEEVNKSMSEFFEKDGDVDILIQWKTSFEIKDFQENIVRETKRKLNVILQQRDLKKKIDDQRKHHENTLYEKSKELALKLKDKANDEKTLKKEFDLFWQQRVNMIIRDTPPIRDIDIMRDVREILSDIYESASVDHWRESRDIFTVQGYSRYVQLKKSCELTRPASSFYQALKEMFGLILPTEDGAQIRSLVTDVAQQTDRMIQSFNISMIGYNISCIQQLTDYIKARVKEYEDKSVRYVFKNDFFMDLVLSICKRSNKTITDQHRLFREANDPVIYVEKKREQYYSIFQKCSHESTPAAIFGEIICQKLKEPIEQSVYKKTARDLTDEMRSNCESLNGNRTNLEKHILKTLAEQEDLDKYMNYIHHHRDHFKSFIRDEVSRFITDQFSVSVLPKMKENIELLQQKIMKAAHESTQHVQVNRGDVGLWLKSFTRQISDELIFSEKDLTGVKHDDVDDFNLLEEVIRHELHAVMSDISRRFNTKSFPVNLDYKFRPDELLIDHFVRSVNQSAQTPQKTMMEITVLLTT</sequence>
<dbReference type="InterPro" id="IPR058641">
    <property type="entry name" value="GVIN1_dom"/>
</dbReference>
<dbReference type="SUPFAM" id="SSF52540">
    <property type="entry name" value="P-loop containing nucleoside triphosphate hydrolases"/>
    <property type="match status" value="2"/>
</dbReference>
<keyword evidence="12" id="KW-0342">GTP-binding</keyword>
<keyword evidence="10" id="KW-0333">Golgi apparatus</keyword>
<evidence type="ECO:0000256" key="5">
    <source>
        <dbReference type="ARBA" id="ARBA00008535"/>
    </source>
</evidence>
<evidence type="ECO:0000256" key="14">
    <source>
        <dbReference type="ARBA" id="ARBA00073539"/>
    </source>
</evidence>
<evidence type="ECO:0000256" key="8">
    <source>
        <dbReference type="ARBA" id="ARBA00022741"/>
    </source>
</evidence>
<evidence type="ECO:0000313" key="19">
    <source>
        <dbReference type="Proteomes" id="UP001529510"/>
    </source>
</evidence>
<feature type="region of interest" description="Disordered" evidence="16">
    <location>
        <begin position="755"/>
        <end position="833"/>
    </location>
</feature>
<evidence type="ECO:0000256" key="13">
    <source>
        <dbReference type="ARBA" id="ARBA00056809"/>
    </source>
</evidence>
<organism evidence="18 19">
    <name type="scientific">Cirrhinus mrigala</name>
    <name type="common">Mrigala</name>
    <dbReference type="NCBI Taxonomy" id="683832"/>
    <lineage>
        <taxon>Eukaryota</taxon>
        <taxon>Metazoa</taxon>
        <taxon>Chordata</taxon>
        <taxon>Craniata</taxon>
        <taxon>Vertebrata</taxon>
        <taxon>Euteleostomi</taxon>
        <taxon>Actinopterygii</taxon>
        <taxon>Neopterygii</taxon>
        <taxon>Teleostei</taxon>
        <taxon>Ostariophysi</taxon>
        <taxon>Cypriniformes</taxon>
        <taxon>Cyprinidae</taxon>
        <taxon>Labeoninae</taxon>
        <taxon>Labeonini</taxon>
        <taxon>Cirrhinus</taxon>
    </lineage>
</organism>
<evidence type="ECO:0000259" key="17">
    <source>
        <dbReference type="PROSITE" id="PS51720"/>
    </source>
</evidence>
<comment type="subcellular location">
    <subcellularLocation>
        <location evidence="3">Cytoplasm</location>
        <location evidence="3">Cytosol</location>
    </subcellularLocation>
    <subcellularLocation>
        <location evidence="2">Endoplasmic reticulum</location>
    </subcellularLocation>
    <subcellularLocation>
        <location evidence="4">Golgi apparatus</location>
    </subcellularLocation>
    <subcellularLocation>
        <location evidence="1">Mitochondrion</location>
    </subcellularLocation>
</comment>
<feature type="non-terminal residue" evidence="18">
    <location>
        <position position="1498"/>
    </location>
</feature>
<dbReference type="FunFam" id="3.40.50.300:FF:003498">
    <property type="entry name" value="Si:dkey-73p2.2"/>
    <property type="match status" value="1"/>
</dbReference>
<evidence type="ECO:0000256" key="9">
    <source>
        <dbReference type="ARBA" id="ARBA00022824"/>
    </source>
</evidence>
<dbReference type="GO" id="GO:0005739">
    <property type="term" value="C:mitochondrion"/>
    <property type="evidence" value="ECO:0007669"/>
    <property type="project" value="UniProtKB-SubCell"/>
</dbReference>
<comment type="caution">
    <text evidence="18">The sequence shown here is derived from an EMBL/GenBank/DDBJ whole genome shotgun (WGS) entry which is preliminary data.</text>
</comment>